<feature type="compositionally biased region" description="Basic residues" evidence="1">
    <location>
        <begin position="56"/>
        <end position="72"/>
    </location>
</feature>
<comment type="caution">
    <text evidence="2">The sequence shown here is derived from an EMBL/GenBank/DDBJ whole genome shotgun (WGS) entry which is preliminary data.</text>
</comment>
<reference evidence="2" key="1">
    <citation type="journal article" date="2020" name="mSystems">
        <title>Genome- and Community-Level Interaction Insights into Carbon Utilization and Element Cycling Functions of Hydrothermarchaeota in Hydrothermal Sediment.</title>
        <authorList>
            <person name="Zhou Z."/>
            <person name="Liu Y."/>
            <person name="Xu W."/>
            <person name="Pan J."/>
            <person name="Luo Z.H."/>
            <person name="Li M."/>
        </authorList>
    </citation>
    <scope>NUCLEOTIDE SEQUENCE [LARGE SCALE GENOMIC DNA]</scope>
    <source>
        <strain evidence="2">HyVt-513</strain>
    </source>
</reference>
<organism evidence="2">
    <name type="scientific">Nitratifractor salsuginis</name>
    <dbReference type="NCBI Taxonomy" id="269261"/>
    <lineage>
        <taxon>Bacteria</taxon>
        <taxon>Pseudomonadati</taxon>
        <taxon>Campylobacterota</taxon>
        <taxon>Epsilonproteobacteria</taxon>
        <taxon>Campylobacterales</taxon>
        <taxon>Sulfurovaceae</taxon>
        <taxon>Nitratifractor</taxon>
    </lineage>
</organism>
<dbReference type="EMBL" id="DRNO01000157">
    <property type="protein sequence ID" value="HFC03694.1"/>
    <property type="molecule type" value="Genomic_DNA"/>
</dbReference>
<proteinExistence type="predicted"/>
<dbReference type="Gene3D" id="1.20.120.1490">
    <property type="match status" value="1"/>
</dbReference>
<name>A0A7V2SIX7_9BACT</name>
<evidence type="ECO:0000313" key="2">
    <source>
        <dbReference type="EMBL" id="HFC03694.1"/>
    </source>
</evidence>
<evidence type="ECO:0008006" key="3">
    <source>
        <dbReference type="Google" id="ProtNLM"/>
    </source>
</evidence>
<protein>
    <recommendedName>
        <fullName evidence="3">LTXXQ motif family protein</fullName>
    </recommendedName>
</protein>
<dbReference type="Pfam" id="PF07813">
    <property type="entry name" value="LTXXQ"/>
    <property type="match status" value="1"/>
</dbReference>
<dbReference type="InterPro" id="IPR012899">
    <property type="entry name" value="LTXXQ"/>
</dbReference>
<gene>
    <name evidence="2" type="ORF">ENJ74_02365</name>
</gene>
<dbReference type="Proteomes" id="UP000885722">
    <property type="component" value="Unassembled WGS sequence"/>
</dbReference>
<evidence type="ECO:0000256" key="1">
    <source>
        <dbReference type="SAM" id="MobiDB-lite"/>
    </source>
</evidence>
<feature type="region of interest" description="Disordered" evidence="1">
    <location>
        <begin position="56"/>
        <end position="81"/>
    </location>
</feature>
<accession>A0A7V2SIX7</accession>
<sequence length="143" mass="16985">MQRGHGRAKGMQRHGMRAEMMQKVMSQLDLTDEQKKQIRLIRLEAQKERIEAKIARVRQGKGPGMHRGKRGRHAMDLSRFMTPEKFDKAAFKKAMQERWAAREKMRQQRQAERLERMADRMEKVFTVLTPAQREKLIKLSQKN</sequence>
<dbReference type="GO" id="GO:0042597">
    <property type="term" value="C:periplasmic space"/>
    <property type="evidence" value="ECO:0007669"/>
    <property type="project" value="InterPro"/>
</dbReference>
<dbReference type="AlphaFoldDB" id="A0A7V2SIX7"/>